<feature type="transmembrane region" description="Helical" evidence="1">
    <location>
        <begin position="94"/>
        <end position="112"/>
    </location>
</feature>
<dbReference type="Proteomes" id="UP000887540">
    <property type="component" value="Unplaced"/>
</dbReference>
<sequence length="126" mass="14200">MYKHHFYITGGFSLGLTGGDIILASVYGPYPHIIAVSAIALLFILLVILLYVKKRVWDYRILLAGLAIGALFYIANGIWLFISGAHDDIIQKHWHFALASFCILSAISYAWFGDVMYKVFRNGLEE</sequence>
<organism evidence="2 3">
    <name type="scientific">Acrobeloides nanus</name>
    <dbReference type="NCBI Taxonomy" id="290746"/>
    <lineage>
        <taxon>Eukaryota</taxon>
        <taxon>Metazoa</taxon>
        <taxon>Ecdysozoa</taxon>
        <taxon>Nematoda</taxon>
        <taxon>Chromadorea</taxon>
        <taxon>Rhabditida</taxon>
        <taxon>Tylenchina</taxon>
        <taxon>Cephalobomorpha</taxon>
        <taxon>Cephaloboidea</taxon>
        <taxon>Cephalobidae</taxon>
        <taxon>Acrobeloides</taxon>
    </lineage>
</organism>
<feature type="transmembrane region" description="Helical" evidence="1">
    <location>
        <begin position="33"/>
        <end position="52"/>
    </location>
</feature>
<reference evidence="3" key="1">
    <citation type="submission" date="2022-11" db="UniProtKB">
        <authorList>
            <consortium name="WormBaseParasite"/>
        </authorList>
    </citation>
    <scope>IDENTIFICATION</scope>
</reference>
<accession>A0A914CKK9</accession>
<protein>
    <submittedName>
        <fullName evidence="3">Uncharacterized protein</fullName>
    </submittedName>
</protein>
<keyword evidence="1" id="KW-0812">Transmembrane</keyword>
<evidence type="ECO:0000313" key="3">
    <source>
        <dbReference type="WBParaSite" id="ACRNAN_scaffold11847.g23651.t1"/>
    </source>
</evidence>
<proteinExistence type="predicted"/>
<name>A0A914CKK9_9BILA</name>
<feature type="transmembrane region" description="Helical" evidence="1">
    <location>
        <begin position="7"/>
        <end position="27"/>
    </location>
</feature>
<dbReference type="AlphaFoldDB" id="A0A914CKK9"/>
<feature type="transmembrane region" description="Helical" evidence="1">
    <location>
        <begin position="59"/>
        <end position="82"/>
    </location>
</feature>
<dbReference type="WBParaSite" id="ACRNAN_scaffold11847.g23651.t1">
    <property type="protein sequence ID" value="ACRNAN_scaffold11847.g23651.t1"/>
    <property type="gene ID" value="ACRNAN_scaffold11847.g23651"/>
</dbReference>
<keyword evidence="1" id="KW-0472">Membrane</keyword>
<evidence type="ECO:0000313" key="2">
    <source>
        <dbReference type="Proteomes" id="UP000887540"/>
    </source>
</evidence>
<evidence type="ECO:0000256" key="1">
    <source>
        <dbReference type="SAM" id="Phobius"/>
    </source>
</evidence>
<keyword evidence="1" id="KW-1133">Transmembrane helix</keyword>
<keyword evidence="2" id="KW-1185">Reference proteome</keyword>